<feature type="domain" description="Major facilitator superfamily (MFS) profile" evidence="26">
    <location>
        <begin position="19"/>
        <end position="426"/>
    </location>
</feature>
<dbReference type="InterPro" id="IPR052187">
    <property type="entry name" value="MFSD1"/>
</dbReference>
<comment type="catalytic activity">
    <reaction evidence="17">
        <text>L-arginyl-glycine(out) = L-arginyl-glycine(in)</text>
        <dbReference type="Rhea" id="RHEA:79391"/>
        <dbReference type="ChEBI" id="CHEBI:229955"/>
    </reaction>
</comment>
<proteinExistence type="inferred from homology"/>
<dbReference type="InterPro" id="IPR011701">
    <property type="entry name" value="MFS"/>
</dbReference>
<dbReference type="PROSITE" id="PS50850">
    <property type="entry name" value="MFS"/>
    <property type="match status" value="1"/>
</dbReference>
<evidence type="ECO:0000256" key="19">
    <source>
        <dbReference type="ARBA" id="ARBA00044919"/>
    </source>
</evidence>
<comment type="catalytic activity">
    <reaction evidence="10">
        <text>L-alpha-aminoacyl-L-arginine(out) = L-alpha-aminoacyl-L-arginine(in)</text>
        <dbReference type="Rhea" id="RHEA:79367"/>
        <dbReference type="ChEBI" id="CHEBI:229968"/>
    </reaction>
</comment>
<dbReference type="SUPFAM" id="SSF103473">
    <property type="entry name" value="MFS general substrate transporter"/>
    <property type="match status" value="1"/>
</dbReference>
<comment type="catalytic activity">
    <reaction evidence="18">
        <text>L-histidyl-L-alpha-amino acid(out) = L-histidyl-L-alpha-amino acid(in)</text>
        <dbReference type="Rhea" id="RHEA:79379"/>
        <dbReference type="ChEBI" id="CHEBI:229964"/>
    </reaction>
</comment>
<evidence type="ECO:0000256" key="6">
    <source>
        <dbReference type="ARBA" id="ARBA00023136"/>
    </source>
</evidence>
<evidence type="ECO:0000256" key="24">
    <source>
        <dbReference type="ARBA" id="ARBA00046376"/>
    </source>
</evidence>
<comment type="catalytic activity">
    <reaction evidence="11">
        <text>L-alpha-aminoacyl-L-histidine(out) = L-alpha-aminoacyl-L-histidine(in)</text>
        <dbReference type="Rhea" id="RHEA:79375"/>
        <dbReference type="ChEBI" id="CHEBI:229967"/>
    </reaction>
</comment>
<feature type="transmembrane region" description="Helical" evidence="25">
    <location>
        <begin position="143"/>
        <end position="169"/>
    </location>
</feature>
<dbReference type="Pfam" id="PF07690">
    <property type="entry name" value="MFS_1"/>
    <property type="match status" value="2"/>
</dbReference>
<comment type="catalytic activity">
    <reaction evidence="8">
        <text>L-lysyl-L-alanine(out) = L-lysyl-L-alanine(in)</text>
        <dbReference type="Rhea" id="RHEA:79399"/>
        <dbReference type="ChEBI" id="CHEBI:229954"/>
    </reaction>
</comment>
<dbReference type="OrthoDB" id="5620971at2"/>
<reference evidence="27 28" key="1">
    <citation type="submission" date="2018-07" db="EMBL/GenBank/DDBJ databases">
        <title>Genomic Encyclopedia of Type Strains, Phase IV (KMG-IV): sequencing the most valuable type-strain genomes for metagenomic binning, comparative biology and taxonomic classification.</title>
        <authorList>
            <person name="Goeker M."/>
        </authorList>
    </citation>
    <scope>NUCLEOTIDE SEQUENCE [LARGE SCALE GENOMIC DNA]</scope>
    <source>
        <strain evidence="27 28">DSM 16500</strain>
    </source>
</reference>
<keyword evidence="3" id="KW-0813">Transport</keyword>
<evidence type="ECO:0000313" key="28">
    <source>
        <dbReference type="Proteomes" id="UP000254720"/>
    </source>
</evidence>
<comment type="subunit">
    <text evidence="24">Homodimer. Interacts with lysosomal protein GLMP (via lumenal domain); the interaction starts while both proteins are still in the endoplasmic reticulum and is required for stabilization of MFSD1 in lysosomes but has no direct effect on its targeting to lysosomes or transporter activity.</text>
</comment>
<feature type="transmembrane region" description="Helical" evidence="25">
    <location>
        <begin position="295"/>
        <end position="316"/>
    </location>
</feature>
<feature type="transmembrane region" description="Helical" evidence="25">
    <location>
        <begin position="85"/>
        <end position="108"/>
    </location>
</feature>
<comment type="function">
    <text evidence="23">Lysosomal dipeptide uniporter that selectively exports lysine, arginine or histidine-containing dipeptides with a net positive charge from the lysosome lumen into the cytosol. Could play a role in a specific type of protein O-glycosylation indirectly regulating macrophages migration and tissue invasion. Also essential for liver homeostasis.</text>
</comment>
<feature type="transmembrane region" description="Helical" evidence="25">
    <location>
        <begin position="322"/>
        <end position="345"/>
    </location>
</feature>
<dbReference type="Gene3D" id="1.20.1250.20">
    <property type="entry name" value="MFS general substrate transporter like domains"/>
    <property type="match status" value="2"/>
</dbReference>
<evidence type="ECO:0000256" key="20">
    <source>
        <dbReference type="ARBA" id="ARBA00044924"/>
    </source>
</evidence>
<evidence type="ECO:0000256" key="15">
    <source>
        <dbReference type="ARBA" id="ARBA00044899"/>
    </source>
</evidence>
<comment type="catalytic activity">
    <reaction evidence="15">
        <text>L-arginyl-L-alpha-amino acid(out) = L-arginyl-L-alpha-amino acid(in)</text>
        <dbReference type="Rhea" id="RHEA:79371"/>
        <dbReference type="ChEBI" id="CHEBI:84315"/>
    </reaction>
</comment>
<dbReference type="EMBL" id="QQAX01000015">
    <property type="protein sequence ID" value="RDI42406.1"/>
    <property type="molecule type" value="Genomic_DNA"/>
</dbReference>
<keyword evidence="7" id="KW-0458">Lysosome</keyword>
<feature type="transmembrane region" description="Helical" evidence="25">
    <location>
        <begin position="357"/>
        <end position="380"/>
    </location>
</feature>
<feature type="transmembrane region" description="Helical" evidence="25">
    <location>
        <begin position="114"/>
        <end position="131"/>
    </location>
</feature>
<evidence type="ECO:0000256" key="22">
    <source>
        <dbReference type="ARBA" id="ARBA00045018"/>
    </source>
</evidence>
<evidence type="ECO:0000256" key="21">
    <source>
        <dbReference type="ARBA" id="ARBA00044985"/>
    </source>
</evidence>
<dbReference type="AlphaFoldDB" id="A0A370GGP0"/>
<evidence type="ECO:0000256" key="4">
    <source>
        <dbReference type="ARBA" id="ARBA00022692"/>
    </source>
</evidence>
<comment type="catalytic activity">
    <reaction evidence="12">
        <text>L-lysyl-L-alpha-amino acid(out) = L-lysyl-L-alpha-amino acid(in)</text>
        <dbReference type="Rhea" id="RHEA:79387"/>
        <dbReference type="ChEBI" id="CHEBI:229965"/>
    </reaction>
</comment>
<dbReference type="Proteomes" id="UP000254720">
    <property type="component" value="Unassembled WGS sequence"/>
</dbReference>
<evidence type="ECO:0000256" key="7">
    <source>
        <dbReference type="ARBA" id="ARBA00023228"/>
    </source>
</evidence>
<evidence type="ECO:0000256" key="16">
    <source>
        <dbReference type="ARBA" id="ARBA00044900"/>
    </source>
</evidence>
<evidence type="ECO:0000256" key="14">
    <source>
        <dbReference type="ARBA" id="ARBA00044898"/>
    </source>
</evidence>
<evidence type="ECO:0000256" key="8">
    <source>
        <dbReference type="ARBA" id="ARBA00044876"/>
    </source>
</evidence>
<feature type="transmembrane region" description="Helical" evidence="25">
    <location>
        <begin position="400"/>
        <end position="421"/>
    </location>
</feature>
<evidence type="ECO:0000259" key="26">
    <source>
        <dbReference type="PROSITE" id="PS50850"/>
    </source>
</evidence>
<keyword evidence="5 25" id="KW-1133">Transmembrane helix</keyword>
<feature type="transmembrane region" description="Helical" evidence="25">
    <location>
        <begin position="52"/>
        <end position="73"/>
    </location>
</feature>
<evidence type="ECO:0000256" key="13">
    <source>
        <dbReference type="ARBA" id="ARBA00044893"/>
    </source>
</evidence>
<sequence>MPNTYRHEKTSHNKLAWAVTLTASLFFFYEFIQMNFFNSINTQLRETFQLDAVQIGQLFSMYFYANALCLFPVGNLLDRFSTKKMLTFAVSICTLGTFIFTIANVFWVAALGRFLVGCGASFCFLSCIRLASRWFPPHRMAFVTGVIVTMAMLGGLVAQTPFALLVSYLGSWRQALMINTGLGVVILLAVLFVVQDRPPDSHEEAKADHQHLKELGLWRCIKLAALNPQNWFGGLYTSLMNLPVFILGGLWGILYLTNVHHITMAEASYATTMFFVGVIFGSLIYGWISDHIERRVFPMIVGAIISLVVMGILMYVPGLSLWSLILLFFLVGLVTSSQVLTYPTIAELNPIYLTSTAVSIDSVCIMVSGFVVPPFFGWLMEGTGVHAVVNGLTIYTAQDFNRAMLVMPIAFIIALVIAFFIRETYCRSQA</sequence>
<evidence type="ECO:0000256" key="17">
    <source>
        <dbReference type="ARBA" id="ARBA00044903"/>
    </source>
</evidence>
<evidence type="ECO:0000256" key="1">
    <source>
        <dbReference type="ARBA" id="ARBA00004155"/>
    </source>
</evidence>
<protein>
    <recommendedName>
        <fullName evidence="21">Lysosomal dipeptide transporter MFSD1</fullName>
    </recommendedName>
    <alternativeName>
        <fullName evidence="22">Major facilitator superfamily domain-containing protein 1</fullName>
    </alternativeName>
</protein>
<evidence type="ECO:0000256" key="12">
    <source>
        <dbReference type="ARBA" id="ARBA00044891"/>
    </source>
</evidence>
<keyword evidence="4 25" id="KW-0812">Transmembrane</keyword>
<comment type="catalytic activity">
    <reaction evidence="20">
        <text>L-lysyl-glycine(out) = L-lysyl-glycine(in)</text>
        <dbReference type="Rhea" id="RHEA:79407"/>
        <dbReference type="ChEBI" id="CHEBI:191202"/>
    </reaction>
</comment>
<comment type="caution">
    <text evidence="27">The sequence shown here is derived from an EMBL/GenBank/DDBJ whole genome shotgun (WGS) entry which is preliminary data.</text>
</comment>
<evidence type="ECO:0000256" key="9">
    <source>
        <dbReference type="ARBA" id="ARBA00044878"/>
    </source>
</evidence>
<dbReference type="RefSeq" id="WP_114834675.1">
    <property type="nucleotide sequence ID" value="NZ_LR699114.1"/>
</dbReference>
<comment type="similarity">
    <text evidence="2">Belongs to the major facilitator superfamily.</text>
</comment>
<keyword evidence="6 25" id="KW-0472">Membrane</keyword>
<evidence type="ECO:0000256" key="18">
    <source>
        <dbReference type="ARBA" id="ARBA00044912"/>
    </source>
</evidence>
<comment type="catalytic activity">
    <reaction evidence="13">
        <text>L-alpha-aminoacyl-L-lysine(out) = L-alpha-aminoacyl-L-lysine(in)</text>
        <dbReference type="Rhea" id="RHEA:79383"/>
        <dbReference type="ChEBI" id="CHEBI:229966"/>
    </reaction>
</comment>
<comment type="catalytic activity">
    <reaction evidence="14">
        <text>L-aspartyl-L-lysine(out) = L-aspartyl-L-lysine(in)</text>
        <dbReference type="Rhea" id="RHEA:79411"/>
        <dbReference type="ChEBI" id="CHEBI:229953"/>
    </reaction>
</comment>
<evidence type="ECO:0000313" key="27">
    <source>
        <dbReference type="EMBL" id="RDI42406.1"/>
    </source>
</evidence>
<dbReference type="InterPro" id="IPR036259">
    <property type="entry name" value="MFS_trans_sf"/>
</dbReference>
<dbReference type="InterPro" id="IPR020846">
    <property type="entry name" value="MFS_dom"/>
</dbReference>
<comment type="catalytic activity">
    <reaction evidence="19">
        <text>L-alanyl-L-lysine(out) = L-alanyl-L-lysine(in)</text>
        <dbReference type="Rhea" id="RHEA:79415"/>
        <dbReference type="ChEBI" id="CHEBI:192470"/>
    </reaction>
</comment>
<feature type="transmembrane region" description="Helical" evidence="25">
    <location>
        <begin position="15"/>
        <end position="32"/>
    </location>
</feature>
<keyword evidence="28" id="KW-1185">Reference proteome</keyword>
<evidence type="ECO:0000256" key="23">
    <source>
        <dbReference type="ARBA" id="ARBA00045709"/>
    </source>
</evidence>
<evidence type="ECO:0000256" key="2">
    <source>
        <dbReference type="ARBA" id="ARBA00008335"/>
    </source>
</evidence>
<gene>
    <name evidence="27" type="ORF">C8D86_1159</name>
</gene>
<name>A0A370GGP0_9COXI</name>
<comment type="subcellular location">
    <subcellularLocation>
        <location evidence="1">Lysosome membrane</location>
        <topology evidence="1">Multi-pass membrane protein</topology>
    </subcellularLocation>
</comment>
<feature type="transmembrane region" description="Helical" evidence="25">
    <location>
        <begin position="175"/>
        <end position="194"/>
    </location>
</feature>
<feature type="transmembrane region" description="Helical" evidence="25">
    <location>
        <begin position="267"/>
        <end position="288"/>
    </location>
</feature>
<organism evidence="27 28">
    <name type="scientific">Aquicella lusitana</name>
    <dbReference type="NCBI Taxonomy" id="254246"/>
    <lineage>
        <taxon>Bacteria</taxon>
        <taxon>Pseudomonadati</taxon>
        <taxon>Pseudomonadota</taxon>
        <taxon>Gammaproteobacteria</taxon>
        <taxon>Legionellales</taxon>
        <taxon>Coxiellaceae</taxon>
        <taxon>Aquicella</taxon>
    </lineage>
</organism>
<evidence type="ECO:0000256" key="11">
    <source>
        <dbReference type="ARBA" id="ARBA00044884"/>
    </source>
</evidence>
<evidence type="ECO:0000256" key="3">
    <source>
        <dbReference type="ARBA" id="ARBA00022448"/>
    </source>
</evidence>
<feature type="transmembrane region" description="Helical" evidence="25">
    <location>
        <begin position="231"/>
        <end position="255"/>
    </location>
</feature>
<evidence type="ECO:0000256" key="25">
    <source>
        <dbReference type="SAM" id="Phobius"/>
    </source>
</evidence>
<dbReference type="GO" id="GO:0005765">
    <property type="term" value="C:lysosomal membrane"/>
    <property type="evidence" value="ECO:0007669"/>
    <property type="project" value="UniProtKB-SubCell"/>
</dbReference>
<evidence type="ECO:0000256" key="10">
    <source>
        <dbReference type="ARBA" id="ARBA00044881"/>
    </source>
</evidence>
<dbReference type="PANTHER" id="PTHR23512">
    <property type="entry name" value="MAJOR FACILITATOR SUPERFAMILY DOMAIN-CONTAINING PROTEIN 1"/>
    <property type="match status" value="1"/>
</dbReference>
<evidence type="ECO:0000256" key="5">
    <source>
        <dbReference type="ARBA" id="ARBA00022989"/>
    </source>
</evidence>
<dbReference type="PANTHER" id="PTHR23512:SF3">
    <property type="entry name" value="MAJOR FACILITATOR SUPERFAMILY DOMAIN-CONTAINING PROTEIN 1"/>
    <property type="match status" value="1"/>
</dbReference>
<accession>A0A370GGP0</accession>
<comment type="catalytic activity">
    <reaction evidence="16">
        <text>L-lysyl-L-lysine(out) = L-lysyl-L-lysine(in)</text>
        <dbReference type="Rhea" id="RHEA:79403"/>
        <dbReference type="ChEBI" id="CHEBI:229956"/>
    </reaction>
</comment>
<dbReference type="GO" id="GO:0022857">
    <property type="term" value="F:transmembrane transporter activity"/>
    <property type="evidence" value="ECO:0007669"/>
    <property type="project" value="InterPro"/>
</dbReference>
<comment type="catalytic activity">
    <reaction evidence="9">
        <text>L-histidyl-glycine(out) = L-histidyl-glycine(in)</text>
        <dbReference type="Rhea" id="RHEA:79395"/>
        <dbReference type="ChEBI" id="CHEBI:229957"/>
    </reaction>
</comment>